<dbReference type="RefSeq" id="WP_061178142.1">
    <property type="nucleotide sequence ID" value="NZ_FCOE02000026.1"/>
</dbReference>
<dbReference type="GO" id="GO:0005737">
    <property type="term" value="C:cytoplasm"/>
    <property type="evidence" value="ECO:0007669"/>
    <property type="project" value="TreeGrafter"/>
</dbReference>
<gene>
    <name evidence="4" type="ORF">AWB80_05790</name>
</gene>
<dbReference type="GO" id="GO:0046872">
    <property type="term" value="F:metal ion binding"/>
    <property type="evidence" value="ECO:0007669"/>
    <property type="project" value="UniProtKB-KW"/>
</dbReference>
<comment type="caution">
    <text evidence="4">The sequence shown here is derived from an EMBL/GenBank/DDBJ whole genome shotgun (WGS) entry which is preliminary data.</text>
</comment>
<evidence type="ECO:0000259" key="3">
    <source>
        <dbReference type="Pfam" id="PF13023"/>
    </source>
</evidence>
<keyword evidence="5" id="KW-1185">Reference proteome</keyword>
<feature type="domain" description="HD" evidence="3">
    <location>
        <begin position="19"/>
        <end position="182"/>
    </location>
</feature>
<evidence type="ECO:0000313" key="5">
    <source>
        <dbReference type="Proteomes" id="UP000054911"/>
    </source>
</evidence>
<dbReference type="PANTHER" id="PTHR11845:SF13">
    <property type="entry name" value="5'-DEOXYNUCLEOTIDASE HDDC2"/>
    <property type="match status" value="1"/>
</dbReference>
<dbReference type="GO" id="GO:0002953">
    <property type="term" value="F:5'-deoxynucleotidase activity"/>
    <property type="evidence" value="ECO:0007669"/>
    <property type="project" value="InterPro"/>
</dbReference>
<keyword evidence="1" id="KW-0479">Metal-binding</keyword>
<accession>A0A158CT87</accession>
<dbReference type="STRING" id="1777141.AWB80_05790"/>
<name>A0A158CT87_9BURK</name>
<dbReference type="OrthoDB" id="9796032at2"/>
<dbReference type="PANTHER" id="PTHR11845">
    <property type="entry name" value="5'-DEOXYNUCLEOTIDASE HDDC2"/>
    <property type="match status" value="1"/>
</dbReference>
<dbReference type="Pfam" id="PF13023">
    <property type="entry name" value="HD_3"/>
    <property type="match status" value="1"/>
</dbReference>
<evidence type="ECO:0000256" key="1">
    <source>
        <dbReference type="ARBA" id="ARBA00022723"/>
    </source>
</evidence>
<dbReference type="AlphaFoldDB" id="A0A158CT87"/>
<sequence length="204" mass="22643">MTHSSPDEIARQLAFLVELDKLKSIMRQSPLIDRSRKENSAEHSWHLSMFALVLSSHAKDVDALHVVKLLLVHDIVEIDAGDHPIHSTSGSDALVEQAEQRAAERIFGLLPEQQGREMLELWREFEAAQTPEAVFAKALDRLQPLLINTLSNGGTWTENGVTQQQVMERYGPVIARGSPILWEAASKLVSGYFAEAGRGQGGQR</sequence>
<keyword evidence="2" id="KW-0378">Hydrolase</keyword>
<dbReference type="SUPFAM" id="SSF109604">
    <property type="entry name" value="HD-domain/PDEase-like"/>
    <property type="match status" value="1"/>
</dbReference>
<proteinExistence type="predicted"/>
<reference evidence="4" key="1">
    <citation type="submission" date="2016-01" db="EMBL/GenBank/DDBJ databases">
        <authorList>
            <person name="Peeters C."/>
        </authorList>
    </citation>
    <scope>NUCLEOTIDE SEQUENCE [LARGE SCALE GENOMIC DNA]</scope>
    <source>
        <strain evidence="4">LMG 29323</strain>
    </source>
</reference>
<dbReference type="InterPro" id="IPR039356">
    <property type="entry name" value="YfbR/HDDC2"/>
</dbReference>
<dbReference type="InterPro" id="IPR006674">
    <property type="entry name" value="HD_domain"/>
</dbReference>
<dbReference type="EMBL" id="FCOE02000026">
    <property type="protein sequence ID" value="SAK85539.1"/>
    <property type="molecule type" value="Genomic_DNA"/>
</dbReference>
<organism evidence="4 5">
    <name type="scientific">Caballeronia pedi</name>
    <dbReference type="NCBI Taxonomy" id="1777141"/>
    <lineage>
        <taxon>Bacteria</taxon>
        <taxon>Pseudomonadati</taxon>
        <taxon>Pseudomonadota</taxon>
        <taxon>Betaproteobacteria</taxon>
        <taxon>Burkholderiales</taxon>
        <taxon>Burkholderiaceae</taxon>
        <taxon>Caballeronia</taxon>
    </lineage>
</organism>
<protein>
    <submittedName>
        <fullName evidence="4">Metal-dependent phosphohydrolase</fullName>
    </submittedName>
</protein>
<dbReference type="Proteomes" id="UP000054911">
    <property type="component" value="Unassembled WGS sequence"/>
</dbReference>
<evidence type="ECO:0000256" key="2">
    <source>
        <dbReference type="ARBA" id="ARBA00022801"/>
    </source>
</evidence>
<evidence type="ECO:0000313" key="4">
    <source>
        <dbReference type="EMBL" id="SAK85539.1"/>
    </source>
</evidence>
<dbReference type="Gene3D" id="1.10.3210.10">
    <property type="entry name" value="Hypothetical protein af1432"/>
    <property type="match status" value="1"/>
</dbReference>